<dbReference type="Gene3D" id="1.25.40.10">
    <property type="entry name" value="Tetratricopeptide repeat domain"/>
    <property type="match status" value="1"/>
</dbReference>
<dbReference type="InterPro" id="IPR043128">
    <property type="entry name" value="Rev_trsase/Diguanyl_cyclase"/>
</dbReference>
<gene>
    <name evidence="2" type="ORF">ENT77_01510</name>
</gene>
<dbReference type="InterPro" id="IPR029787">
    <property type="entry name" value="Nucleotide_cyclase"/>
</dbReference>
<dbReference type="GO" id="GO:0043709">
    <property type="term" value="P:cell adhesion involved in single-species biofilm formation"/>
    <property type="evidence" value="ECO:0007669"/>
    <property type="project" value="TreeGrafter"/>
</dbReference>
<evidence type="ECO:0000313" key="2">
    <source>
        <dbReference type="EMBL" id="HGU39870.1"/>
    </source>
</evidence>
<dbReference type="CDD" id="cd01949">
    <property type="entry name" value="GGDEF"/>
    <property type="match status" value="1"/>
</dbReference>
<dbReference type="Gene3D" id="3.30.70.270">
    <property type="match status" value="1"/>
</dbReference>
<dbReference type="PANTHER" id="PTHR45138:SF9">
    <property type="entry name" value="DIGUANYLATE CYCLASE DGCM-RELATED"/>
    <property type="match status" value="1"/>
</dbReference>
<dbReference type="GO" id="GO:1902201">
    <property type="term" value="P:negative regulation of bacterial-type flagellum-dependent cell motility"/>
    <property type="evidence" value="ECO:0007669"/>
    <property type="project" value="TreeGrafter"/>
</dbReference>
<dbReference type="GO" id="GO:0005886">
    <property type="term" value="C:plasma membrane"/>
    <property type="evidence" value="ECO:0007669"/>
    <property type="project" value="TreeGrafter"/>
</dbReference>
<dbReference type="InterPro" id="IPR000160">
    <property type="entry name" value="GGDEF_dom"/>
</dbReference>
<dbReference type="InterPro" id="IPR050469">
    <property type="entry name" value="Diguanylate_Cyclase"/>
</dbReference>
<dbReference type="InterPro" id="IPR011990">
    <property type="entry name" value="TPR-like_helical_dom_sf"/>
</dbReference>
<dbReference type="PROSITE" id="PS50887">
    <property type="entry name" value="GGDEF"/>
    <property type="match status" value="1"/>
</dbReference>
<proteinExistence type="predicted"/>
<dbReference type="Pfam" id="PF00990">
    <property type="entry name" value="GGDEF"/>
    <property type="match status" value="1"/>
</dbReference>
<dbReference type="SUPFAM" id="SSF55073">
    <property type="entry name" value="Nucleotide cyclase"/>
    <property type="match status" value="1"/>
</dbReference>
<protein>
    <submittedName>
        <fullName evidence="2">GGDEF domain-containing protein</fullName>
    </submittedName>
</protein>
<organism evidence="2">
    <name type="scientific">Fervidobacterium thailandense</name>
    <dbReference type="NCBI Taxonomy" id="1008305"/>
    <lineage>
        <taxon>Bacteria</taxon>
        <taxon>Thermotogati</taxon>
        <taxon>Thermotogota</taxon>
        <taxon>Thermotogae</taxon>
        <taxon>Thermotogales</taxon>
        <taxon>Fervidobacteriaceae</taxon>
        <taxon>Fervidobacterium</taxon>
    </lineage>
</organism>
<sequence length="1211" mass="140139">MRKLPKELVEDFARFVEYQNSFVWLDFFAVPSEVRELQDFYYVTYFGVLGEKISPEKLSSLQRAKLLSRILELAWAIKVGIVPPVYYFSFDDVFEYAGDFTFVPPLLPSFESAKISEKQVTRVAADELGMQNGVEASLEVLEDVVKALDSDGLYVDLFRSLKGGEVTKYLSAIFPQLGSTDDNKSLGRLLEHVNRIINELTNIRGFEVLQLDGMSITFFDLFSKLLACTLHRDWTVVPVKNDFVNVLRHLVRISRTLGVSVEDSLFRCLYENCRFDTIASELVRLVKTLGKSIIFVIDNYKDADIFVEEFFKLLQKMVRGSEQTFVVMTLRAKSSVVRRFEIQPSLKAHFKISSPDGFDLVKLTTLGSKFRLKELQIYCQTFGLEQEKLLEKAYDSLLLTRRNLDFEFENTVYEELYESLDIDVKKQLHATIAQKLATLDDSYILGTLKSGMHWERAGCPGKAVVMYLRFVRSRLDDYASSPTRITLALERAYELLKGMGRLNSYAFQFLLLKYAYQTAHIILEDVLKTMEVLDPFLKVLRDFVLENYDACLLDSVPIGLEKVSSFKGAWILFLKNYAYFRKYDKLHDEKRLLEVAKKLTGKNRKSFELKAEIFHLLGTSVAYYDRKRAKSYLDLAEELATTFEISHIRIKVANSYSMVYDSELVSLVFLRKAIELANRTGYYYRTFDSRINLLRALLFFGRIKEFIEEFNRLKEIIESDDTLDSGIVAYFWRIAGFLGTYLLNRAQAREYYERALRIEEITGLQRASLRGLVLLEVMCGNFEEAKRIIFEHREDPALKTRAFEYLTKLVLAESDEEFLRVWREYMASEVYLLREEILYAFAKRIAVLDEEGFLEEVARWESTYTVERTKLSLFYVLLAKEKYYELKGNTVRRELTYRQLLRLAKSMGITHPEVPTPESEEGESHPLLFVLEVFRSINPKAGLEKIVQLFSNIIYEVFQASKIHVEVFDRKSGVHEFFTTTGGLDDERTEIRLHPFSVTIADNIDEDCRYVIHFCSPVVDYEKLEEAENVVWLLEEIFSEQVRAVVYRERSSLDSLTGLYNRWKFLEVLGEFYRRYVEKARIFSIFILDIDDFKRINDTMGHAKGDEVLCWLARKLKKFTDGKGFVGRFGGEEFVGILEMDKLSASAMCTDFKLAVEKESQIEIGINVTVSVGVAEVTERQTLTELIGLADQRLYVAKNSGKNSVCANSLV</sequence>
<dbReference type="EMBL" id="DSZY01000006">
    <property type="protein sequence ID" value="HGU39870.1"/>
    <property type="molecule type" value="Genomic_DNA"/>
</dbReference>
<reference evidence="2" key="1">
    <citation type="journal article" date="2020" name="mSystems">
        <title>Genome- and Community-Level Interaction Insights into Carbon Utilization and Element Cycling Functions of Hydrothermarchaeota in Hydrothermal Sediment.</title>
        <authorList>
            <person name="Zhou Z."/>
            <person name="Liu Y."/>
            <person name="Xu W."/>
            <person name="Pan J."/>
            <person name="Luo Z.H."/>
            <person name="Li M."/>
        </authorList>
    </citation>
    <scope>NUCLEOTIDE SEQUENCE [LARGE SCALE GENOMIC DNA]</scope>
    <source>
        <strain evidence="2">SpSt-609</strain>
    </source>
</reference>
<dbReference type="PANTHER" id="PTHR45138">
    <property type="entry name" value="REGULATORY COMPONENTS OF SENSORY TRANSDUCTION SYSTEM"/>
    <property type="match status" value="1"/>
</dbReference>
<dbReference type="SMART" id="SM00267">
    <property type="entry name" value="GGDEF"/>
    <property type="match status" value="1"/>
</dbReference>
<dbReference type="AlphaFoldDB" id="A0A7C4W3C4"/>
<name>A0A7C4W3C4_9BACT</name>
<dbReference type="NCBIfam" id="TIGR00254">
    <property type="entry name" value="GGDEF"/>
    <property type="match status" value="1"/>
</dbReference>
<accession>A0A7C4W3C4</accession>
<feature type="domain" description="GGDEF" evidence="1">
    <location>
        <begin position="1081"/>
        <end position="1210"/>
    </location>
</feature>
<evidence type="ECO:0000259" key="1">
    <source>
        <dbReference type="PROSITE" id="PS50887"/>
    </source>
</evidence>
<dbReference type="GO" id="GO:0052621">
    <property type="term" value="F:diguanylate cyclase activity"/>
    <property type="evidence" value="ECO:0007669"/>
    <property type="project" value="TreeGrafter"/>
</dbReference>
<comment type="caution">
    <text evidence="2">The sequence shown here is derived from an EMBL/GenBank/DDBJ whole genome shotgun (WGS) entry which is preliminary data.</text>
</comment>